<proteinExistence type="predicted"/>
<dbReference type="RefSeq" id="XP_040627864.1">
    <property type="nucleotide sequence ID" value="XM_040772957.1"/>
</dbReference>
<name>M5G552_DACPD</name>
<evidence type="ECO:0000256" key="1">
    <source>
        <dbReference type="SAM" id="MobiDB-lite"/>
    </source>
</evidence>
<evidence type="ECO:0000313" key="3">
    <source>
        <dbReference type="Proteomes" id="UP000030653"/>
    </source>
</evidence>
<keyword evidence="3" id="KW-1185">Reference proteome</keyword>
<gene>
    <name evidence="2" type="ORF">DACRYDRAFT_22806</name>
</gene>
<dbReference type="AlphaFoldDB" id="M5G552"/>
<dbReference type="GeneID" id="63688019"/>
<dbReference type="EMBL" id="JH795865">
    <property type="protein sequence ID" value="EJU00967.1"/>
    <property type="molecule type" value="Genomic_DNA"/>
</dbReference>
<sequence length="81" mass="9038">MPFFAPTIPPHPLQEDVPASATPQSNGKDDEHPHRHHLQLYRGPTTHHPALCFLDGVMNLLSMRLAISKYRTVTSVCGNQI</sequence>
<protein>
    <submittedName>
        <fullName evidence="2">Uncharacterized protein</fullName>
    </submittedName>
</protein>
<dbReference type="Proteomes" id="UP000030653">
    <property type="component" value="Unassembled WGS sequence"/>
</dbReference>
<evidence type="ECO:0000313" key="2">
    <source>
        <dbReference type="EMBL" id="EJU00967.1"/>
    </source>
</evidence>
<feature type="region of interest" description="Disordered" evidence="1">
    <location>
        <begin position="1"/>
        <end position="36"/>
    </location>
</feature>
<organism evidence="2 3">
    <name type="scientific">Dacryopinax primogenitus (strain DJM 731)</name>
    <name type="common">Brown rot fungus</name>
    <dbReference type="NCBI Taxonomy" id="1858805"/>
    <lineage>
        <taxon>Eukaryota</taxon>
        <taxon>Fungi</taxon>
        <taxon>Dikarya</taxon>
        <taxon>Basidiomycota</taxon>
        <taxon>Agaricomycotina</taxon>
        <taxon>Dacrymycetes</taxon>
        <taxon>Dacrymycetales</taxon>
        <taxon>Dacrymycetaceae</taxon>
        <taxon>Dacryopinax</taxon>
    </lineage>
</organism>
<reference evidence="2 3" key="1">
    <citation type="journal article" date="2012" name="Science">
        <title>The Paleozoic origin of enzymatic lignin decomposition reconstructed from 31 fungal genomes.</title>
        <authorList>
            <person name="Floudas D."/>
            <person name="Binder M."/>
            <person name="Riley R."/>
            <person name="Barry K."/>
            <person name="Blanchette R.A."/>
            <person name="Henrissat B."/>
            <person name="Martinez A.T."/>
            <person name="Otillar R."/>
            <person name="Spatafora J.W."/>
            <person name="Yadav J.S."/>
            <person name="Aerts A."/>
            <person name="Benoit I."/>
            <person name="Boyd A."/>
            <person name="Carlson A."/>
            <person name="Copeland A."/>
            <person name="Coutinho P.M."/>
            <person name="de Vries R.P."/>
            <person name="Ferreira P."/>
            <person name="Findley K."/>
            <person name="Foster B."/>
            <person name="Gaskell J."/>
            <person name="Glotzer D."/>
            <person name="Gorecki P."/>
            <person name="Heitman J."/>
            <person name="Hesse C."/>
            <person name="Hori C."/>
            <person name="Igarashi K."/>
            <person name="Jurgens J.A."/>
            <person name="Kallen N."/>
            <person name="Kersten P."/>
            <person name="Kohler A."/>
            <person name="Kuees U."/>
            <person name="Kumar T.K.A."/>
            <person name="Kuo A."/>
            <person name="LaButti K."/>
            <person name="Larrondo L.F."/>
            <person name="Lindquist E."/>
            <person name="Ling A."/>
            <person name="Lombard V."/>
            <person name="Lucas S."/>
            <person name="Lundell T."/>
            <person name="Martin R."/>
            <person name="McLaughlin D.J."/>
            <person name="Morgenstern I."/>
            <person name="Morin E."/>
            <person name="Murat C."/>
            <person name="Nagy L.G."/>
            <person name="Nolan M."/>
            <person name="Ohm R.A."/>
            <person name="Patyshakuliyeva A."/>
            <person name="Rokas A."/>
            <person name="Ruiz-Duenas F.J."/>
            <person name="Sabat G."/>
            <person name="Salamov A."/>
            <person name="Samejima M."/>
            <person name="Schmutz J."/>
            <person name="Slot J.C."/>
            <person name="St John F."/>
            <person name="Stenlid J."/>
            <person name="Sun H."/>
            <person name="Sun S."/>
            <person name="Syed K."/>
            <person name="Tsang A."/>
            <person name="Wiebenga A."/>
            <person name="Young D."/>
            <person name="Pisabarro A."/>
            <person name="Eastwood D.C."/>
            <person name="Martin F."/>
            <person name="Cullen D."/>
            <person name="Grigoriev I.V."/>
            <person name="Hibbett D.S."/>
        </authorList>
    </citation>
    <scope>NUCLEOTIDE SEQUENCE [LARGE SCALE GENOMIC DNA]</scope>
    <source>
        <strain evidence="2 3">DJM-731 SS1</strain>
    </source>
</reference>
<accession>M5G552</accession>
<dbReference type="HOGENOM" id="CLU_2573829_0_0_1"/>